<feature type="transmembrane region" description="Helical" evidence="1">
    <location>
        <begin position="132"/>
        <end position="149"/>
    </location>
</feature>
<dbReference type="EnsemblPlants" id="Pp3c7_20310V3.2">
    <property type="protein sequence ID" value="Pp3c7_20310V3.2"/>
    <property type="gene ID" value="Pp3c7_20310"/>
</dbReference>
<dbReference type="Gramene" id="Pp3c7_20310V3.1">
    <property type="protein sequence ID" value="Pp3c7_20310V3.1"/>
    <property type="gene ID" value="Pp3c7_20310"/>
</dbReference>
<dbReference type="Gramene" id="Pp3c7_20290V3.1">
    <property type="protein sequence ID" value="Pp3c7_20290V3.1"/>
    <property type="gene ID" value="Pp3c7_20290"/>
</dbReference>
<dbReference type="PaxDb" id="3218-PP1S2_394V6.1"/>
<keyword evidence="1" id="KW-0472">Membrane</keyword>
<proteinExistence type="predicted"/>
<dbReference type="Gramene" id="Pp3c7_20290V3.2">
    <property type="protein sequence ID" value="Pp3c7_20290V3.2"/>
    <property type="gene ID" value="Pp3c7_20290"/>
</dbReference>
<dbReference type="EnsemblPlants" id="Pp3c7_20290V3.2">
    <property type="protein sequence ID" value="Pp3c7_20290V3.2"/>
    <property type="gene ID" value="Pp3c7_20290"/>
</dbReference>
<keyword evidence="1" id="KW-0812">Transmembrane</keyword>
<evidence type="ECO:0000313" key="5">
    <source>
        <dbReference type="EnsemblPlants" id="Pp3c7_20290V3.1"/>
    </source>
</evidence>
<evidence type="ECO:0000313" key="3">
    <source>
        <dbReference type="EMBL" id="PNR51422.1"/>
    </source>
</evidence>
<dbReference type="EnsemblPlants" id="Pp3c7_20310V3.1">
    <property type="protein sequence ID" value="Pp3c7_20310V3.1"/>
    <property type="gene ID" value="Pp3c7_20310"/>
</dbReference>
<dbReference type="Pfam" id="PF02298">
    <property type="entry name" value="Cu_bind_like"/>
    <property type="match status" value="1"/>
</dbReference>
<dbReference type="InParanoid" id="A0A2K1KCB2"/>
<evidence type="ECO:0000256" key="1">
    <source>
        <dbReference type="SAM" id="Phobius"/>
    </source>
</evidence>
<gene>
    <name evidence="3" type="ORF">PHYPA_010609</name>
    <name evidence="4" type="ORF">PHYPA_010610</name>
</gene>
<reference evidence="4 6" key="1">
    <citation type="journal article" date="2008" name="Science">
        <title>The Physcomitrella genome reveals evolutionary insights into the conquest of land by plants.</title>
        <authorList>
            <person name="Rensing S."/>
            <person name="Lang D."/>
            <person name="Zimmer A."/>
            <person name="Terry A."/>
            <person name="Salamov A."/>
            <person name="Shapiro H."/>
            <person name="Nishiyama T."/>
            <person name="Perroud P.-F."/>
            <person name="Lindquist E."/>
            <person name="Kamisugi Y."/>
            <person name="Tanahashi T."/>
            <person name="Sakakibara K."/>
            <person name="Fujita T."/>
            <person name="Oishi K."/>
            <person name="Shin-I T."/>
            <person name="Kuroki Y."/>
            <person name="Toyoda A."/>
            <person name="Suzuki Y."/>
            <person name="Hashimoto A."/>
            <person name="Yamaguchi K."/>
            <person name="Sugano A."/>
            <person name="Kohara Y."/>
            <person name="Fujiyama A."/>
            <person name="Anterola A."/>
            <person name="Aoki S."/>
            <person name="Ashton N."/>
            <person name="Barbazuk W.B."/>
            <person name="Barker E."/>
            <person name="Bennetzen J."/>
            <person name="Bezanilla M."/>
            <person name="Blankenship R."/>
            <person name="Cho S.H."/>
            <person name="Dutcher S."/>
            <person name="Estelle M."/>
            <person name="Fawcett J.A."/>
            <person name="Gundlach H."/>
            <person name="Hanada K."/>
            <person name="Heyl A."/>
            <person name="Hicks K.A."/>
            <person name="Hugh J."/>
            <person name="Lohr M."/>
            <person name="Mayer K."/>
            <person name="Melkozernov A."/>
            <person name="Murata T."/>
            <person name="Nelson D."/>
            <person name="Pils B."/>
            <person name="Prigge M."/>
            <person name="Reiss B."/>
            <person name="Renner T."/>
            <person name="Rombauts S."/>
            <person name="Rushton P."/>
            <person name="Sanderfoot A."/>
            <person name="Schween G."/>
            <person name="Shiu S.-H."/>
            <person name="Stueber K."/>
            <person name="Theodoulou F.L."/>
            <person name="Tu H."/>
            <person name="Van de Peer Y."/>
            <person name="Verrier P.J."/>
            <person name="Waters E."/>
            <person name="Wood A."/>
            <person name="Yang L."/>
            <person name="Cove D."/>
            <person name="Cuming A."/>
            <person name="Hasebe M."/>
            <person name="Lucas S."/>
            <person name="Mishler D.B."/>
            <person name="Reski R."/>
            <person name="Grigoriev I."/>
            <person name="Quatrano R.S."/>
            <person name="Boore J.L."/>
        </authorList>
    </citation>
    <scope>NUCLEOTIDE SEQUENCE [LARGE SCALE GENOMIC DNA]</scope>
    <source>
        <strain evidence="5 6">cv. Gransden 2004</strain>
    </source>
</reference>
<protein>
    <recommendedName>
        <fullName evidence="2">Phytocyanin domain-containing protein</fullName>
    </recommendedName>
</protein>
<dbReference type="Gene3D" id="2.60.40.420">
    <property type="entry name" value="Cupredoxins - blue copper proteins"/>
    <property type="match status" value="1"/>
</dbReference>
<organism evidence="4">
    <name type="scientific">Physcomitrium patens</name>
    <name type="common">Spreading-leaved earth moss</name>
    <name type="synonym">Physcomitrella patens</name>
    <dbReference type="NCBI Taxonomy" id="3218"/>
    <lineage>
        <taxon>Eukaryota</taxon>
        <taxon>Viridiplantae</taxon>
        <taxon>Streptophyta</taxon>
        <taxon>Embryophyta</taxon>
        <taxon>Bryophyta</taxon>
        <taxon>Bryophytina</taxon>
        <taxon>Bryopsida</taxon>
        <taxon>Funariidae</taxon>
        <taxon>Funariales</taxon>
        <taxon>Funariaceae</taxon>
        <taxon>Physcomitrium</taxon>
    </lineage>
</organism>
<keyword evidence="1" id="KW-1133">Transmembrane helix</keyword>
<dbReference type="Gramene" id="Pp3c7_20310V3.2">
    <property type="protein sequence ID" value="Pp3c7_20310V3.2"/>
    <property type="gene ID" value="Pp3c7_20310"/>
</dbReference>
<dbReference type="EnsemblPlants" id="Pp3c7_20290V3.1">
    <property type="protein sequence ID" value="Pp3c7_20290V3.1"/>
    <property type="gene ID" value="Pp3c7_20290"/>
</dbReference>
<evidence type="ECO:0000313" key="4">
    <source>
        <dbReference type="EMBL" id="PNR51423.1"/>
    </source>
</evidence>
<dbReference type="Proteomes" id="UP000006727">
    <property type="component" value="Chromosome 7"/>
</dbReference>
<dbReference type="GO" id="GO:0005886">
    <property type="term" value="C:plasma membrane"/>
    <property type="evidence" value="ECO:0000318"/>
    <property type="project" value="GO_Central"/>
</dbReference>
<accession>A0A2K1KCB2</accession>
<sequence>MAVQLQSQNRRHCRLTDILDLLMILAEFGNNDSTDHTVVVVDKEGYDTCGKSGVKYDTTTVSLGYLLQRTYKESGDYYIICDISAHCLQGQKVYIQVLNEDGTINTTDTPKDPERPSAAPHQMPGFTWTSKLVIVVVSAFSLMMAAAASM</sequence>
<dbReference type="EMBL" id="ABEU02000007">
    <property type="protein sequence ID" value="PNR51422.1"/>
    <property type="molecule type" value="Genomic_DNA"/>
</dbReference>
<evidence type="ECO:0000313" key="6">
    <source>
        <dbReference type="Proteomes" id="UP000006727"/>
    </source>
</evidence>
<dbReference type="PROSITE" id="PS51485">
    <property type="entry name" value="PHYTOCYANIN"/>
    <property type="match status" value="1"/>
</dbReference>
<reference evidence="5" key="3">
    <citation type="submission" date="2020-12" db="UniProtKB">
        <authorList>
            <consortium name="EnsemblPlants"/>
        </authorList>
    </citation>
    <scope>IDENTIFICATION</scope>
</reference>
<dbReference type="EMBL" id="ABEU02000007">
    <property type="protein sequence ID" value="PNR51423.1"/>
    <property type="molecule type" value="Genomic_DNA"/>
</dbReference>
<evidence type="ECO:0000259" key="2">
    <source>
        <dbReference type="PROSITE" id="PS51485"/>
    </source>
</evidence>
<feature type="domain" description="Phytocyanin" evidence="2">
    <location>
        <begin position="1"/>
        <end position="99"/>
    </location>
</feature>
<dbReference type="GO" id="GO:0009055">
    <property type="term" value="F:electron transfer activity"/>
    <property type="evidence" value="ECO:0007669"/>
    <property type="project" value="InterPro"/>
</dbReference>
<keyword evidence="6" id="KW-1185">Reference proteome</keyword>
<reference evidence="4 6" key="2">
    <citation type="journal article" date="2018" name="Plant J.">
        <title>The Physcomitrella patens chromosome-scale assembly reveals moss genome structure and evolution.</title>
        <authorList>
            <person name="Lang D."/>
            <person name="Ullrich K.K."/>
            <person name="Murat F."/>
            <person name="Fuchs J."/>
            <person name="Jenkins J."/>
            <person name="Haas F.B."/>
            <person name="Piednoel M."/>
            <person name="Gundlach H."/>
            <person name="Van Bel M."/>
            <person name="Meyberg R."/>
            <person name="Vives C."/>
            <person name="Morata J."/>
            <person name="Symeonidi A."/>
            <person name="Hiss M."/>
            <person name="Muchero W."/>
            <person name="Kamisugi Y."/>
            <person name="Saleh O."/>
            <person name="Blanc G."/>
            <person name="Decker E.L."/>
            <person name="van Gessel N."/>
            <person name="Grimwood J."/>
            <person name="Hayes R.D."/>
            <person name="Graham S.W."/>
            <person name="Gunter L.E."/>
            <person name="McDaniel S.F."/>
            <person name="Hoernstein S.N.W."/>
            <person name="Larsson A."/>
            <person name="Li F.W."/>
            <person name="Perroud P.F."/>
            <person name="Phillips J."/>
            <person name="Ranjan P."/>
            <person name="Rokshar D.S."/>
            <person name="Rothfels C.J."/>
            <person name="Schneider L."/>
            <person name="Shu S."/>
            <person name="Stevenson D.W."/>
            <person name="Thummler F."/>
            <person name="Tillich M."/>
            <person name="Villarreal Aguilar J.C."/>
            <person name="Widiez T."/>
            <person name="Wong G.K."/>
            <person name="Wymore A."/>
            <person name="Zhang Y."/>
            <person name="Zimmer A.D."/>
            <person name="Quatrano R.S."/>
            <person name="Mayer K.F.X."/>
            <person name="Goodstein D."/>
            <person name="Casacuberta J.M."/>
            <person name="Vandepoele K."/>
            <person name="Reski R."/>
            <person name="Cuming A.C."/>
            <person name="Tuskan G.A."/>
            <person name="Maumus F."/>
            <person name="Salse J."/>
            <person name="Schmutz J."/>
            <person name="Rensing S.A."/>
        </authorList>
    </citation>
    <scope>NUCLEOTIDE SEQUENCE [LARGE SCALE GENOMIC DNA]</scope>
    <source>
        <strain evidence="5 6">cv. Gransden 2004</strain>
    </source>
</reference>
<dbReference type="AlphaFoldDB" id="A0A2K1KCB2"/>
<dbReference type="InterPro" id="IPR008972">
    <property type="entry name" value="Cupredoxin"/>
</dbReference>
<name>A0A2K1KCB2_PHYPA</name>
<dbReference type="InterPro" id="IPR003245">
    <property type="entry name" value="Phytocyanin_dom"/>
</dbReference>
<dbReference type="SUPFAM" id="SSF49503">
    <property type="entry name" value="Cupredoxins"/>
    <property type="match status" value="1"/>
</dbReference>